<dbReference type="EMBL" id="LGRN01000348">
    <property type="protein sequence ID" value="OJD12960.1"/>
    <property type="molecule type" value="Genomic_DNA"/>
</dbReference>
<feature type="region of interest" description="Disordered" evidence="11">
    <location>
        <begin position="1"/>
        <end position="27"/>
    </location>
</feature>
<dbReference type="PANTHER" id="PTHR24350">
    <property type="entry name" value="SERINE/THREONINE-PROTEIN KINASE IAL-RELATED"/>
    <property type="match status" value="1"/>
</dbReference>
<keyword evidence="4 8" id="KW-0547">Nucleotide-binding</keyword>
<gene>
    <name evidence="14" type="ORF">AJ78_06528</name>
</gene>
<dbReference type="FunFam" id="1.10.510.10:FF:000861">
    <property type="entry name" value="Serine/threonine-protein kinase RAD53"/>
    <property type="match status" value="1"/>
</dbReference>
<feature type="region of interest" description="Disordered" evidence="11">
    <location>
        <begin position="822"/>
        <end position="911"/>
    </location>
</feature>
<dbReference type="GO" id="GO:0004674">
    <property type="term" value="F:protein serine/threonine kinase activity"/>
    <property type="evidence" value="ECO:0007669"/>
    <property type="project" value="UniProtKB-KW"/>
</dbReference>
<dbReference type="SUPFAM" id="SSF49879">
    <property type="entry name" value="SMAD/FHA domain"/>
    <property type="match status" value="1"/>
</dbReference>
<feature type="cross-link" description="Glycyl lysine isopeptide (Lys-Gly) (interchain with G-Cter in SUMO2)" evidence="9">
    <location>
        <position position="379"/>
    </location>
</feature>
<feature type="domain" description="Protein kinase" evidence="13">
    <location>
        <begin position="252"/>
        <end position="536"/>
    </location>
</feature>
<dbReference type="InterPro" id="IPR000719">
    <property type="entry name" value="Prot_kinase_dom"/>
</dbReference>
<dbReference type="Pfam" id="PF00069">
    <property type="entry name" value="Pkinase"/>
    <property type="match status" value="1"/>
</dbReference>
<reference evidence="14 15" key="1">
    <citation type="submission" date="2015-07" db="EMBL/GenBank/DDBJ databases">
        <title>Emmonsia species relationships and genome sequence.</title>
        <authorList>
            <consortium name="The Broad Institute Genomics Platform"/>
            <person name="Cuomo C.A."/>
            <person name="Munoz J.F."/>
            <person name="Imamovic A."/>
            <person name="Priest M.E."/>
            <person name="Young S."/>
            <person name="Clay O.K."/>
            <person name="McEwen J.G."/>
        </authorList>
    </citation>
    <scope>NUCLEOTIDE SEQUENCE [LARGE SCALE GENOMIC DNA]</scope>
    <source>
        <strain evidence="14 15">UAMH 9510</strain>
    </source>
</reference>
<feature type="compositionally biased region" description="Basic and acidic residues" evidence="11">
    <location>
        <begin position="790"/>
        <end position="800"/>
    </location>
</feature>
<feature type="compositionally biased region" description="Low complexity" evidence="11">
    <location>
        <begin position="765"/>
        <end position="783"/>
    </location>
</feature>
<evidence type="ECO:0000256" key="1">
    <source>
        <dbReference type="ARBA" id="ARBA00005575"/>
    </source>
</evidence>
<dbReference type="SMART" id="SM00220">
    <property type="entry name" value="S_TKc"/>
    <property type="match status" value="1"/>
</dbReference>
<dbReference type="FunFam" id="3.30.200.20:FF:000470">
    <property type="entry name" value="Serine/threonine-protein kinase RAD53"/>
    <property type="match status" value="1"/>
</dbReference>
<feature type="compositionally biased region" description="Polar residues" evidence="11">
    <location>
        <begin position="721"/>
        <end position="730"/>
    </location>
</feature>
<name>A0A1J9P8Z5_9EURO</name>
<evidence type="ECO:0000256" key="4">
    <source>
        <dbReference type="ARBA" id="ARBA00022741"/>
    </source>
</evidence>
<dbReference type="AlphaFoldDB" id="A0A1J9P8Z5"/>
<evidence type="ECO:0000256" key="10">
    <source>
        <dbReference type="PROSITE-ProRule" id="PRU10141"/>
    </source>
</evidence>
<dbReference type="GO" id="GO:0005524">
    <property type="term" value="F:ATP binding"/>
    <property type="evidence" value="ECO:0007669"/>
    <property type="project" value="UniProtKB-UniRule"/>
</dbReference>
<feature type="compositionally biased region" description="Low complexity" evidence="11">
    <location>
        <begin position="1072"/>
        <end position="1092"/>
    </location>
</feature>
<feature type="domain" description="FHA" evidence="12">
    <location>
        <begin position="97"/>
        <end position="151"/>
    </location>
</feature>
<dbReference type="InterPro" id="IPR011009">
    <property type="entry name" value="Kinase-like_dom_sf"/>
</dbReference>
<evidence type="ECO:0000313" key="15">
    <source>
        <dbReference type="Proteomes" id="UP000182235"/>
    </source>
</evidence>
<evidence type="ECO:0000313" key="14">
    <source>
        <dbReference type="EMBL" id="OJD12960.1"/>
    </source>
</evidence>
<organism evidence="14 15">
    <name type="scientific">Emergomyces pasteurianus Ep9510</name>
    <dbReference type="NCBI Taxonomy" id="1447872"/>
    <lineage>
        <taxon>Eukaryota</taxon>
        <taxon>Fungi</taxon>
        <taxon>Dikarya</taxon>
        <taxon>Ascomycota</taxon>
        <taxon>Pezizomycotina</taxon>
        <taxon>Eurotiomycetes</taxon>
        <taxon>Eurotiomycetidae</taxon>
        <taxon>Onygenales</taxon>
        <taxon>Ajellomycetaceae</taxon>
        <taxon>Emergomyces</taxon>
    </lineage>
</organism>
<evidence type="ECO:0000256" key="3">
    <source>
        <dbReference type="ARBA" id="ARBA00022679"/>
    </source>
</evidence>
<evidence type="ECO:0000256" key="2">
    <source>
        <dbReference type="ARBA" id="ARBA00022527"/>
    </source>
</evidence>
<feature type="binding site" evidence="8">
    <location>
        <position position="397"/>
    </location>
    <ligand>
        <name>ATP</name>
        <dbReference type="ChEBI" id="CHEBI:30616"/>
    </ligand>
</feature>
<keyword evidence="6 8" id="KW-0067">ATP-binding</keyword>
<feature type="region of interest" description="Disordered" evidence="11">
    <location>
        <begin position="596"/>
        <end position="615"/>
    </location>
</feature>
<evidence type="ECO:0000256" key="9">
    <source>
        <dbReference type="PIRSR" id="PIRSR630616-3"/>
    </source>
</evidence>
<feature type="region of interest" description="Disordered" evidence="11">
    <location>
        <begin position="1066"/>
        <end position="1109"/>
    </location>
</feature>
<sequence>MDEPTQPTQHSTQPYADPRRMGLNNSGLDEQDVPDIICVLHPSSPAAHNVVTATAQFGPHHILQKVNLEYDTGVQNSPPGDIALRLSSPIKDMSMGFCFGRNPNRCDVVLARDDSENMISNVHFRIYLTRDNILMLQDTSTNGTLVDDNVVRKDKKNGASSTQMLIPGSIIHVANGSIAGIKFIVRIPPRDGFERQYTQNVIHYMNRVQNACKKAEGGGEKRGKVAQRDGYLIVPQQGGHTHGMHWNGGSKYNVTGQIGKGAFATVYKLATKNDGMVYACKELDKRRLMKNNISDHKVNNEMIIMSGLRHPNIVEFRDYHDHDNRWIYIIMEYVPGGELSSYLNQCHHLAEDQVKTISRQILHALRYLHRRKITHRDIKPDNILIQSFVPLCVKLSDFGLSKVAQEESFMKTFCGTLLYCAPEVYPEYDNYRRGEARKRRRAADPVPRTSPYDQSVDMWSFGAVIFHILCGTAPYVGRGDDRGATMLRNIMTTEADYDLLRNDGVSSDGIDFVSKLLNRDPRARPKESECFQHQWIVNVPDLFDYTEFDGPEVQDVDTTLPAVCEANEDEEAEKLDASGLHLDDNFGEDLDEAIENEEDDGGEDETPTDRNHLKRQRLSYYPEDTSQQVVMAQVPAIITYPSLPNLDSYDLGHSTNGKLAQSSQPRLFGEIRGPALQSSCAFEENPNKPEVMSDFQPRFRNEDGYDDPSSEMESSSQSFSTIDNPAQTHHQQLRIRLDRGESAPSLMGAESLVGQLQMESPDGRSPISTTPNSNHPTTPESSTGNASSPKNRESNISGHDEVKRKNLNKSLNNLGLVNQAHQKSVGEESFPTPKPAPRNPANPCRLERQQTSKSFDTKHLLELATTIDERTGEEVSQFDSSNAPYETSKANPQSTPKITSPEKTTKLTPPFGALISLPGSITDTSLYLESRMTSWGRGPRVNVRYSDPMDSRIPAYALELTFWAPSIESRIEAGEDWPKIPGVMAILSTKASNCIWVNDVELRKETPEKDARLFGKLYTGDIITVFRDRERYLRFRCEFYHGDSMKLRPLEEKGFIIQKAKYSTSRSRRATSKSTQGVTSDATTTAPTMAPETDGEDSVDWKNRRGQKK</sequence>
<dbReference type="Gene3D" id="3.30.200.20">
    <property type="entry name" value="Phosphorylase Kinase, domain 1"/>
    <property type="match status" value="1"/>
</dbReference>
<protein>
    <submittedName>
        <fullName evidence="14">CAMK protein kinase</fullName>
    </submittedName>
</protein>
<evidence type="ECO:0000256" key="5">
    <source>
        <dbReference type="ARBA" id="ARBA00022777"/>
    </source>
</evidence>
<evidence type="ECO:0000256" key="7">
    <source>
        <dbReference type="PIRSR" id="PIRSR630616-1"/>
    </source>
</evidence>
<accession>A0A1J9P8Z5</accession>
<dbReference type="SMART" id="SM00240">
    <property type="entry name" value="FHA"/>
    <property type="match status" value="1"/>
</dbReference>
<dbReference type="Proteomes" id="UP000182235">
    <property type="component" value="Unassembled WGS sequence"/>
</dbReference>
<dbReference type="PROSITE" id="PS00107">
    <property type="entry name" value="PROTEIN_KINASE_ATP"/>
    <property type="match status" value="1"/>
</dbReference>
<dbReference type="InterPro" id="IPR030616">
    <property type="entry name" value="Aur-like"/>
</dbReference>
<evidence type="ECO:0000256" key="6">
    <source>
        <dbReference type="ARBA" id="ARBA00022840"/>
    </source>
</evidence>
<dbReference type="PROSITE" id="PS50011">
    <property type="entry name" value="PROTEIN_KINASE_DOM"/>
    <property type="match status" value="1"/>
</dbReference>
<dbReference type="VEuPathDB" id="FungiDB:AJ78_06528"/>
<dbReference type="Gene3D" id="1.10.510.10">
    <property type="entry name" value="Transferase(Phosphotransferase) domain 1"/>
    <property type="match status" value="1"/>
</dbReference>
<feature type="compositionally biased region" description="Basic and acidic residues" evidence="11">
    <location>
        <begin position="845"/>
        <end position="873"/>
    </location>
</feature>
<evidence type="ECO:0000259" key="13">
    <source>
        <dbReference type="PROSITE" id="PS50011"/>
    </source>
</evidence>
<dbReference type="InterPro" id="IPR008984">
    <property type="entry name" value="SMAD_FHA_dom_sf"/>
</dbReference>
<dbReference type="Pfam" id="PF00498">
    <property type="entry name" value="FHA"/>
    <property type="match status" value="1"/>
</dbReference>
<dbReference type="InterPro" id="IPR000253">
    <property type="entry name" value="FHA_dom"/>
</dbReference>
<dbReference type="STRING" id="1447872.A0A1J9P8Z5"/>
<keyword evidence="15" id="KW-1185">Reference proteome</keyword>
<comment type="similarity">
    <text evidence="1">Belongs to the protein kinase superfamily. CAMK Ser/Thr protein kinase family. CHEK2 subfamily.</text>
</comment>
<evidence type="ECO:0000256" key="8">
    <source>
        <dbReference type="PIRSR" id="PIRSR630616-2"/>
    </source>
</evidence>
<feature type="active site" description="Proton acceptor" evidence="7">
    <location>
        <position position="377"/>
    </location>
</feature>
<proteinExistence type="inferred from homology"/>
<feature type="region of interest" description="Disordered" evidence="11">
    <location>
        <begin position="758"/>
        <end position="800"/>
    </location>
</feature>
<comment type="caution">
    <text evidence="14">The sequence shown here is derived from an EMBL/GenBank/DDBJ whole genome shotgun (WGS) entry which is preliminary data.</text>
</comment>
<dbReference type="PROSITE" id="PS00108">
    <property type="entry name" value="PROTEIN_KINASE_ST"/>
    <property type="match status" value="1"/>
</dbReference>
<feature type="region of interest" description="Disordered" evidence="11">
    <location>
        <begin position="680"/>
        <end position="732"/>
    </location>
</feature>
<feature type="compositionally biased region" description="Low complexity" evidence="11">
    <location>
        <begin position="711"/>
        <end position="720"/>
    </location>
</feature>
<keyword evidence="5 14" id="KW-0418">Kinase</keyword>
<dbReference type="OrthoDB" id="504170at2759"/>
<keyword evidence="3" id="KW-0808">Transferase</keyword>
<dbReference type="SUPFAM" id="SSF56112">
    <property type="entry name" value="Protein kinase-like (PK-like)"/>
    <property type="match status" value="1"/>
</dbReference>
<feature type="compositionally biased region" description="Polar residues" evidence="11">
    <location>
        <begin position="1"/>
        <end position="14"/>
    </location>
</feature>
<keyword evidence="2" id="KW-0723">Serine/threonine-protein kinase</keyword>
<feature type="compositionally biased region" description="Polar residues" evidence="11">
    <location>
        <begin position="877"/>
        <end position="902"/>
    </location>
</feature>
<dbReference type="Gene3D" id="2.60.200.20">
    <property type="match status" value="1"/>
</dbReference>
<dbReference type="PROSITE" id="PS50006">
    <property type="entry name" value="FHA_DOMAIN"/>
    <property type="match status" value="1"/>
</dbReference>
<evidence type="ECO:0000259" key="12">
    <source>
        <dbReference type="PROSITE" id="PS50006"/>
    </source>
</evidence>
<dbReference type="InterPro" id="IPR017441">
    <property type="entry name" value="Protein_kinase_ATP_BS"/>
</dbReference>
<feature type="compositionally biased region" description="Acidic residues" evidence="11">
    <location>
        <begin position="596"/>
        <end position="606"/>
    </location>
</feature>
<evidence type="ECO:0000256" key="11">
    <source>
        <dbReference type="SAM" id="MobiDB-lite"/>
    </source>
</evidence>
<feature type="binding site" evidence="8 10">
    <location>
        <position position="281"/>
    </location>
    <ligand>
        <name>ATP</name>
        <dbReference type="ChEBI" id="CHEBI:30616"/>
    </ligand>
</feature>
<dbReference type="InterPro" id="IPR008271">
    <property type="entry name" value="Ser/Thr_kinase_AS"/>
</dbReference>